<sequence>MKKQILVLGGGLGGVQAAKELSKKIGNEEGITLANILVFEREEQNVFQPSLTWLMVGKRKEEQLYRETKNIEGGGIEVILGDIEKIDPDELTVTVKGEAYKGDYMIVSLGVQQAADEALSQAGHNFYTMEGASGFYKDLQAFEGGKIAITVPSLPFKSPVAPYEAAMLVEEYVREKGLRDKTEITIYTPEKEPMGFAGSDISDNVMKLMAERYVRYVTGYNLKDISSSEMIFEDHHGEQKKAAFDLLAYTPHHQCPKVVTDAGLVGESGWVEVNRETLETKYPKVFAIGDITRIKLNSGELLPKAGVFARHEAEVVAHNIAKEVYGKLPDKKFEGEGSYILDLGEDEAGRVSGDFYSSEVKMDNPGVIRHWEKILTEKSWFIKYF</sequence>
<dbReference type="Gene3D" id="3.50.50.60">
    <property type="entry name" value="FAD/NAD(P)-binding domain"/>
    <property type="match status" value="2"/>
</dbReference>
<organism evidence="3 4">
    <name type="scientific">Gracilimonas mengyeensis</name>
    <dbReference type="NCBI Taxonomy" id="1302730"/>
    <lineage>
        <taxon>Bacteria</taxon>
        <taxon>Pseudomonadati</taxon>
        <taxon>Balneolota</taxon>
        <taxon>Balneolia</taxon>
        <taxon>Balneolales</taxon>
        <taxon>Balneolaceae</taxon>
        <taxon>Gracilimonas</taxon>
    </lineage>
</organism>
<dbReference type="Pfam" id="PF07992">
    <property type="entry name" value="Pyr_redox_2"/>
    <property type="match status" value="1"/>
</dbReference>
<feature type="domain" description="FAD/NAD(P)-binding" evidence="1">
    <location>
        <begin position="4"/>
        <end position="114"/>
    </location>
</feature>
<dbReference type="OrthoDB" id="9805710at2"/>
<dbReference type="InterPro" id="IPR052541">
    <property type="entry name" value="SQRD"/>
</dbReference>
<dbReference type="PANTHER" id="PTHR43755">
    <property type="match status" value="1"/>
</dbReference>
<keyword evidence="4" id="KW-1185">Reference proteome</keyword>
<protein>
    <submittedName>
        <fullName evidence="3">Sulfide:quinone oxidoreductase</fullName>
    </submittedName>
</protein>
<dbReference type="GO" id="GO:0016491">
    <property type="term" value="F:oxidoreductase activity"/>
    <property type="evidence" value="ECO:0007669"/>
    <property type="project" value="InterPro"/>
</dbReference>
<dbReference type="InterPro" id="IPR049386">
    <property type="entry name" value="FCSD_central"/>
</dbReference>
<dbReference type="SUPFAM" id="SSF51905">
    <property type="entry name" value="FAD/NAD(P)-binding domain"/>
    <property type="match status" value="2"/>
</dbReference>
<dbReference type="Pfam" id="PF21706">
    <property type="entry name" value="FCSD_central"/>
    <property type="match status" value="1"/>
</dbReference>
<name>A0A521F1Z7_9BACT</name>
<dbReference type="PRINTS" id="PR00368">
    <property type="entry name" value="FADPNR"/>
</dbReference>
<evidence type="ECO:0000313" key="3">
    <source>
        <dbReference type="EMBL" id="SMO90193.1"/>
    </source>
</evidence>
<dbReference type="EMBL" id="FXTP01000014">
    <property type="protein sequence ID" value="SMO90193.1"/>
    <property type="molecule type" value="Genomic_DNA"/>
</dbReference>
<dbReference type="InterPro" id="IPR023753">
    <property type="entry name" value="FAD/NAD-binding_dom"/>
</dbReference>
<evidence type="ECO:0000259" key="1">
    <source>
        <dbReference type="Pfam" id="PF07992"/>
    </source>
</evidence>
<dbReference type="InterPro" id="IPR036188">
    <property type="entry name" value="FAD/NAD-bd_sf"/>
</dbReference>
<dbReference type="PANTHER" id="PTHR43755:SF1">
    <property type="entry name" value="FAD-DEPENDENT PYRIDINE NUCLEOTIDE-DISULPHIDE OXIDOREDUCTASE"/>
    <property type="match status" value="1"/>
</dbReference>
<proteinExistence type="predicted"/>
<evidence type="ECO:0000259" key="2">
    <source>
        <dbReference type="Pfam" id="PF21706"/>
    </source>
</evidence>
<evidence type="ECO:0000313" key="4">
    <source>
        <dbReference type="Proteomes" id="UP000317557"/>
    </source>
</evidence>
<gene>
    <name evidence="3" type="ORF">SAMN06265219_114115</name>
</gene>
<dbReference type="RefSeq" id="WP_142455564.1">
    <property type="nucleotide sequence ID" value="NZ_FXTP01000014.1"/>
</dbReference>
<reference evidence="3 4" key="1">
    <citation type="submission" date="2017-05" db="EMBL/GenBank/DDBJ databases">
        <authorList>
            <person name="Varghese N."/>
            <person name="Submissions S."/>
        </authorList>
    </citation>
    <scope>NUCLEOTIDE SEQUENCE [LARGE SCALE GENOMIC DNA]</scope>
    <source>
        <strain evidence="3 4">DSM 21985</strain>
    </source>
</reference>
<feature type="domain" description="Sulfide dehydrogenase [flavocytochrome c] flavoprotein chain central" evidence="2">
    <location>
        <begin position="141"/>
        <end position="190"/>
    </location>
</feature>
<accession>A0A521F1Z7</accession>
<dbReference type="AlphaFoldDB" id="A0A521F1Z7"/>
<dbReference type="Proteomes" id="UP000317557">
    <property type="component" value="Unassembled WGS sequence"/>
</dbReference>